<gene>
    <name evidence="2" type="ORF">GCM10010503_43750</name>
</gene>
<evidence type="ECO:0000313" key="2">
    <source>
        <dbReference type="EMBL" id="GGW61876.1"/>
    </source>
</evidence>
<evidence type="ECO:0000313" key="3">
    <source>
        <dbReference type="Proteomes" id="UP000620224"/>
    </source>
</evidence>
<protein>
    <submittedName>
        <fullName evidence="2">Uncharacterized protein</fullName>
    </submittedName>
</protein>
<dbReference type="Proteomes" id="UP000620224">
    <property type="component" value="Unassembled WGS sequence"/>
</dbReference>
<reference evidence="2" key="1">
    <citation type="journal article" date="2014" name="Int. J. Syst. Evol. Microbiol.">
        <title>Complete genome sequence of Corynebacterium casei LMG S-19264T (=DSM 44701T), isolated from a smear-ripened cheese.</title>
        <authorList>
            <consortium name="US DOE Joint Genome Institute (JGI-PGF)"/>
            <person name="Walter F."/>
            <person name="Albersmeier A."/>
            <person name="Kalinowski J."/>
            <person name="Ruckert C."/>
        </authorList>
    </citation>
    <scope>NUCLEOTIDE SEQUENCE</scope>
    <source>
        <strain evidence="2">JCM 4490</strain>
    </source>
</reference>
<feature type="transmembrane region" description="Helical" evidence="1">
    <location>
        <begin position="15"/>
        <end position="33"/>
    </location>
</feature>
<organism evidence="2 3">
    <name type="scientific">Streptomyces lucensis JCM 4490</name>
    <dbReference type="NCBI Taxonomy" id="1306176"/>
    <lineage>
        <taxon>Bacteria</taxon>
        <taxon>Bacillati</taxon>
        <taxon>Actinomycetota</taxon>
        <taxon>Actinomycetes</taxon>
        <taxon>Kitasatosporales</taxon>
        <taxon>Streptomycetaceae</taxon>
        <taxon>Streptomyces</taxon>
    </lineage>
</organism>
<keyword evidence="1" id="KW-0472">Membrane</keyword>
<proteinExistence type="predicted"/>
<comment type="caution">
    <text evidence="2">The sequence shown here is derived from an EMBL/GenBank/DDBJ whole genome shotgun (WGS) entry which is preliminary data.</text>
</comment>
<sequence>MAWHGEGTRVGVGDLSSWVGAGIAVGAAAVAVWQGWSAREQSRVAQEALNDARQARDEAATPVFQVSDAQWVWGSIGERFVTATITVEQAPPLSSLTLRIDGPDVRHLAPDTGSYESEGREKRFTAVAPGKRIDLIAQMEHEGPSPFELEVTLECVEEGGHERRWTVRRIITAPEAPQPDVPQAWRGRRGR</sequence>
<dbReference type="EMBL" id="BMUE01000009">
    <property type="protein sequence ID" value="GGW61876.1"/>
    <property type="molecule type" value="Genomic_DNA"/>
</dbReference>
<name>A0A918J9Z2_9ACTN</name>
<keyword evidence="1" id="KW-1133">Transmembrane helix</keyword>
<keyword evidence="3" id="KW-1185">Reference proteome</keyword>
<reference evidence="2" key="2">
    <citation type="submission" date="2020-09" db="EMBL/GenBank/DDBJ databases">
        <authorList>
            <person name="Sun Q."/>
            <person name="Ohkuma M."/>
        </authorList>
    </citation>
    <scope>NUCLEOTIDE SEQUENCE</scope>
    <source>
        <strain evidence="2">JCM 4490</strain>
    </source>
</reference>
<accession>A0A918J9Z2</accession>
<keyword evidence="1" id="KW-0812">Transmembrane</keyword>
<dbReference type="AlphaFoldDB" id="A0A918J9Z2"/>
<evidence type="ECO:0000256" key="1">
    <source>
        <dbReference type="SAM" id="Phobius"/>
    </source>
</evidence>